<evidence type="ECO:0000313" key="2">
    <source>
        <dbReference type="Proteomes" id="UP000469125"/>
    </source>
</evidence>
<dbReference type="EMBL" id="WOCA01000009">
    <property type="protein sequence ID" value="MUK89168.1"/>
    <property type="molecule type" value="Genomic_DNA"/>
</dbReference>
<gene>
    <name evidence="1" type="ORF">GMD78_12370</name>
</gene>
<protein>
    <recommendedName>
        <fullName evidence="3">DUF3037 domain-containing protein</fullName>
    </recommendedName>
</protein>
<organism evidence="1 2">
    <name type="scientific">Ornithinibacillus caprae</name>
    <dbReference type="NCBI Taxonomy" id="2678566"/>
    <lineage>
        <taxon>Bacteria</taxon>
        <taxon>Bacillati</taxon>
        <taxon>Bacillota</taxon>
        <taxon>Bacilli</taxon>
        <taxon>Bacillales</taxon>
        <taxon>Bacillaceae</taxon>
        <taxon>Ornithinibacillus</taxon>
    </lineage>
</organism>
<dbReference type="RefSeq" id="WP_155669145.1">
    <property type="nucleotide sequence ID" value="NZ_WOCA01000009.1"/>
</dbReference>
<sequence length="293" mass="34148">MEKRKASWYSIVRYRADDLAGEVVNVGVLLHSLDGEGNALSKYLLVNENSPKIRAVTQSETDVQIYKTYKEVLEYYLDESSNNLFGTVGDVQIGSPSQNDFLEKIYDHYIDKKMFLTRPKFSLSGNLEGLFKSLFCTYIGEKFLNLDQNHISTKKHMKKLLEDRRLLNKKVISDFEIRPIKDLQNVKIKVDFCYKNGIWNYMQGVPSVKGPSRNTEWLAKTKFMFENLETERKVHLLYRKSDIIDKDFKSMLEYLSDIDDKVVKLDIENNVEINQLFTTIAKEAHDIEELQIS</sequence>
<evidence type="ECO:0000313" key="1">
    <source>
        <dbReference type="EMBL" id="MUK89168.1"/>
    </source>
</evidence>
<reference evidence="1 2" key="1">
    <citation type="submission" date="2019-11" db="EMBL/GenBank/DDBJ databases">
        <authorList>
            <person name="Li X."/>
        </authorList>
    </citation>
    <scope>NUCLEOTIDE SEQUENCE [LARGE SCALE GENOMIC DNA]</scope>
    <source>
        <strain evidence="1 2">L9</strain>
    </source>
</reference>
<comment type="caution">
    <text evidence="1">The sequence shown here is derived from an EMBL/GenBank/DDBJ whole genome shotgun (WGS) entry which is preliminary data.</text>
</comment>
<keyword evidence="2" id="KW-1185">Reference proteome</keyword>
<name>A0A6N8FP03_9BACI</name>
<accession>A0A6N8FP03</accession>
<proteinExistence type="predicted"/>
<dbReference type="Proteomes" id="UP000469125">
    <property type="component" value="Unassembled WGS sequence"/>
</dbReference>
<dbReference type="AlphaFoldDB" id="A0A6N8FP03"/>
<evidence type="ECO:0008006" key="3">
    <source>
        <dbReference type="Google" id="ProtNLM"/>
    </source>
</evidence>